<dbReference type="OrthoDB" id="424974at2759"/>
<sequence length="746" mass="83496">MGLRSSNRPATPSLILANTEELHDEIERLRTRLREVEDESKNLRQRLEQQQGHSPPSIDTAASTPALSSGSSSNNAQSPGTGKTEEENLVDAFDHDDDLGTLTVGPRGETKFYGPTARSEFLAYAVYRRIPPMACSSKLTQDLLDAASATPSRFPSTVAMNDNIKQKLEAALPSLTEAYKLCNSFLEAGKYMYYPLPRKEVFDELLPNIYGSSNPTQDVPDSLPLLFIIFAFGILGDLSKPLVLHQANEFYMLARVALNLKSTLRDTTLLWVQALIYMVQYVDIVELEGTSMPWIDIGIAVKYAYSIGLNLKGSRWGLDPDTAMRRNRTFWHLFKLDTYISFGFGRPPSISLEFVECDFPPDIPEVTDENGTQEIGYHTWALKYALFLRSTIMPVALCGKVPTYSTILDLDRRIREYPVPVYLRPSCASFRSTDPMHFFMARGAVLYRKEITLLYLHRGYFAQALQEKPEDPLRHRFGTSVMAAYRSAYRLIIGLRDLFDLIPDPMTRITIPWSYTVSATIVMCLLVTKARVASLTKSALEHLDIAHILFGRVAALNSAFDHMREMMNKMHHLAHAAANRMYFQRAVIAELDRLGGKTRFLSGNDVFCHQTIVTGLVAESSTPEVPLEHVSPPGSDVPSDASLMLNIPENVHPTITQDLMNFECLTGSTPYEFSRELYDQPVEEASTAPIGPPATDFGDGWHFGTIGGDSQPHLEFHLASQLQPSSNVLDSTWQDFVQQLGTNDLL</sequence>
<gene>
    <name evidence="5" type="ORF">GLOTRDRAFT_123843</name>
</gene>
<protein>
    <recommendedName>
        <fullName evidence="4">Xylanolytic transcriptional activator regulatory domain-containing protein</fullName>
    </recommendedName>
</protein>
<dbReference type="Proteomes" id="UP000030669">
    <property type="component" value="Unassembled WGS sequence"/>
</dbReference>
<dbReference type="OMA" id="RHKYGAS"/>
<dbReference type="InterPro" id="IPR050613">
    <property type="entry name" value="Sec_Metabolite_Reg"/>
</dbReference>
<dbReference type="InterPro" id="IPR007219">
    <property type="entry name" value="XnlR_reg_dom"/>
</dbReference>
<dbReference type="CDD" id="cd12148">
    <property type="entry name" value="fungal_TF_MHR"/>
    <property type="match status" value="1"/>
</dbReference>
<dbReference type="Pfam" id="PF04082">
    <property type="entry name" value="Fungal_trans"/>
    <property type="match status" value="1"/>
</dbReference>
<dbReference type="eggNOG" id="ENOG502SIP3">
    <property type="taxonomic scope" value="Eukaryota"/>
</dbReference>
<feature type="domain" description="Xylanolytic transcriptional activator regulatory" evidence="4">
    <location>
        <begin position="293"/>
        <end position="366"/>
    </location>
</feature>
<evidence type="ECO:0000313" key="6">
    <source>
        <dbReference type="Proteomes" id="UP000030669"/>
    </source>
</evidence>
<proteinExistence type="predicted"/>
<dbReference type="PANTHER" id="PTHR31001">
    <property type="entry name" value="UNCHARACTERIZED TRANSCRIPTIONAL REGULATORY PROTEIN"/>
    <property type="match status" value="1"/>
</dbReference>
<comment type="subcellular location">
    <subcellularLocation>
        <location evidence="1">Nucleus</location>
    </subcellularLocation>
</comment>
<dbReference type="RefSeq" id="XP_007860568.1">
    <property type="nucleotide sequence ID" value="XM_007862377.1"/>
</dbReference>
<keyword evidence="2" id="KW-0539">Nucleus</keyword>
<organism evidence="5 6">
    <name type="scientific">Gloeophyllum trabeum (strain ATCC 11539 / FP-39264 / Madison 617)</name>
    <name type="common">Brown rot fungus</name>
    <dbReference type="NCBI Taxonomy" id="670483"/>
    <lineage>
        <taxon>Eukaryota</taxon>
        <taxon>Fungi</taxon>
        <taxon>Dikarya</taxon>
        <taxon>Basidiomycota</taxon>
        <taxon>Agaricomycotina</taxon>
        <taxon>Agaricomycetes</taxon>
        <taxon>Gloeophyllales</taxon>
        <taxon>Gloeophyllaceae</taxon>
        <taxon>Gloeophyllum</taxon>
    </lineage>
</organism>
<dbReference type="KEGG" id="gtr:GLOTRDRAFT_123843"/>
<evidence type="ECO:0000256" key="2">
    <source>
        <dbReference type="ARBA" id="ARBA00023242"/>
    </source>
</evidence>
<dbReference type="SMART" id="SM00906">
    <property type="entry name" value="Fungal_trans"/>
    <property type="match status" value="1"/>
</dbReference>
<evidence type="ECO:0000256" key="1">
    <source>
        <dbReference type="ARBA" id="ARBA00004123"/>
    </source>
</evidence>
<dbReference type="GO" id="GO:0005634">
    <property type="term" value="C:nucleus"/>
    <property type="evidence" value="ECO:0007669"/>
    <property type="project" value="UniProtKB-SubCell"/>
</dbReference>
<name>S7RYR2_GLOTA</name>
<dbReference type="PANTHER" id="PTHR31001:SF56">
    <property type="entry name" value="ZN(2)-C6 FUNGAL-TYPE DOMAIN-CONTAINING PROTEIN"/>
    <property type="match status" value="1"/>
</dbReference>
<dbReference type="AlphaFoldDB" id="S7RYR2"/>
<evidence type="ECO:0000313" key="5">
    <source>
        <dbReference type="EMBL" id="EPQ60085.1"/>
    </source>
</evidence>
<feature type="region of interest" description="Disordered" evidence="3">
    <location>
        <begin position="36"/>
        <end position="84"/>
    </location>
</feature>
<accession>S7RYR2</accession>
<feature type="compositionally biased region" description="Low complexity" evidence="3">
    <location>
        <begin position="60"/>
        <end position="80"/>
    </location>
</feature>
<dbReference type="GO" id="GO:0003677">
    <property type="term" value="F:DNA binding"/>
    <property type="evidence" value="ECO:0007669"/>
    <property type="project" value="InterPro"/>
</dbReference>
<feature type="compositionally biased region" description="Basic and acidic residues" evidence="3">
    <location>
        <begin position="36"/>
        <end position="47"/>
    </location>
</feature>
<dbReference type="GO" id="GO:0008270">
    <property type="term" value="F:zinc ion binding"/>
    <property type="evidence" value="ECO:0007669"/>
    <property type="project" value="InterPro"/>
</dbReference>
<evidence type="ECO:0000256" key="3">
    <source>
        <dbReference type="SAM" id="MobiDB-lite"/>
    </source>
</evidence>
<reference evidence="5 6" key="1">
    <citation type="journal article" date="2012" name="Science">
        <title>The Paleozoic origin of enzymatic lignin decomposition reconstructed from 31 fungal genomes.</title>
        <authorList>
            <person name="Floudas D."/>
            <person name="Binder M."/>
            <person name="Riley R."/>
            <person name="Barry K."/>
            <person name="Blanchette R.A."/>
            <person name="Henrissat B."/>
            <person name="Martinez A.T."/>
            <person name="Otillar R."/>
            <person name="Spatafora J.W."/>
            <person name="Yadav J.S."/>
            <person name="Aerts A."/>
            <person name="Benoit I."/>
            <person name="Boyd A."/>
            <person name="Carlson A."/>
            <person name="Copeland A."/>
            <person name="Coutinho P.M."/>
            <person name="de Vries R.P."/>
            <person name="Ferreira P."/>
            <person name="Findley K."/>
            <person name="Foster B."/>
            <person name="Gaskell J."/>
            <person name="Glotzer D."/>
            <person name="Gorecki P."/>
            <person name="Heitman J."/>
            <person name="Hesse C."/>
            <person name="Hori C."/>
            <person name="Igarashi K."/>
            <person name="Jurgens J.A."/>
            <person name="Kallen N."/>
            <person name="Kersten P."/>
            <person name="Kohler A."/>
            <person name="Kuees U."/>
            <person name="Kumar T.K.A."/>
            <person name="Kuo A."/>
            <person name="LaButti K."/>
            <person name="Larrondo L.F."/>
            <person name="Lindquist E."/>
            <person name="Ling A."/>
            <person name="Lombard V."/>
            <person name="Lucas S."/>
            <person name="Lundell T."/>
            <person name="Martin R."/>
            <person name="McLaughlin D.J."/>
            <person name="Morgenstern I."/>
            <person name="Morin E."/>
            <person name="Murat C."/>
            <person name="Nagy L.G."/>
            <person name="Nolan M."/>
            <person name="Ohm R.A."/>
            <person name="Patyshakuliyeva A."/>
            <person name="Rokas A."/>
            <person name="Ruiz-Duenas F.J."/>
            <person name="Sabat G."/>
            <person name="Salamov A."/>
            <person name="Samejima M."/>
            <person name="Schmutz J."/>
            <person name="Slot J.C."/>
            <person name="St John F."/>
            <person name="Stenlid J."/>
            <person name="Sun H."/>
            <person name="Sun S."/>
            <person name="Syed K."/>
            <person name="Tsang A."/>
            <person name="Wiebenga A."/>
            <person name="Young D."/>
            <person name="Pisabarro A."/>
            <person name="Eastwood D.C."/>
            <person name="Martin F."/>
            <person name="Cullen D."/>
            <person name="Grigoriev I.V."/>
            <person name="Hibbett D.S."/>
        </authorList>
    </citation>
    <scope>NUCLEOTIDE SEQUENCE [LARGE SCALE GENOMIC DNA]</scope>
    <source>
        <strain evidence="5 6">ATCC 11539</strain>
    </source>
</reference>
<dbReference type="HOGENOM" id="CLU_007340_4_0_1"/>
<keyword evidence="6" id="KW-1185">Reference proteome</keyword>
<dbReference type="GO" id="GO:0006351">
    <property type="term" value="P:DNA-templated transcription"/>
    <property type="evidence" value="ECO:0007669"/>
    <property type="project" value="InterPro"/>
</dbReference>
<evidence type="ECO:0000259" key="4">
    <source>
        <dbReference type="SMART" id="SM00906"/>
    </source>
</evidence>
<dbReference type="GeneID" id="19301011"/>
<dbReference type="EMBL" id="KB469296">
    <property type="protein sequence ID" value="EPQ60085.1"/>
    <property type="molecule type" value="Genomic_DNA"/>
</dbReference>